<name>A0A344PIW4_9RHOB</name>
<dbReference type="Gene3D" id="3.40.50.300">
    <property type="entry name" value="P-loop containing nucleotide triphosphate hydrolases"/>
    <property type="match status" value="1"/>
</dbReference>
<evidence type="ECO:0000313" key="3">
    <source>
        <dbReference type="Proteomes" id="UP000252023"/>
    </source>
</evidence>
<dbReference type="GO" id="GO:0000155">
    <property type="term" value="F:phosphorelay sensor kinase activity"/>
    <property type="evidence" value="ECO:0007669"/>
    <property type="project" value="InterPro"/>
</dbReference>
<dbReference type="Pfam" id="PF07475">
    <property type="entry name" value="Hpr_kinase_C"/>
    <property type="match status" value="1"/>
</dbReference>
<dbReference type="Proteomes" id="UP000252023">
    <property type="component" value="Chromosome"/>
</dbReference>
<dbReference type="OrthoDB" id="8326226at2"/>
<dbReference type="InterPro" id="IPR027417">
    <property type="entry name" value="P-loop_NTPase"/>
</dbReference>
<dbReference type="EMBL" id="CP030918">
    <property type="protein sequence ID" value="AXC49319.1"/>
    <property type="molecule type" value="Genomic_DNA"/>
</dbReference>
<dbReference type="RefSeq" id="WP_114075638.1">
    <property type="nucleotide sequence ID" value="NZ_CP030918.1"/>
</dbReference>
<accession>A0A344PIW4</accession>
<proteinExistence type="predicted"/>
<dbReference type="GO" id="GO:0005524">
    <property type="term" value="F:ATP binding"/>
    <property type="evidence" value="ECO:0007669"/>
    <property type="project" value="InterPro"/>
</dbReference>
<dbReference type="AlphaFoldDB" id="A0A344PIW4"/>
<keyword evidence="3" id="KW-1185">Reference proteome</keyword>
<sequence length="136" mass="13693">MMVHGSCVAIGGRAVLITGPSGAGKSALALALMAIGAGLVADDQTVLVRHDDAILADAPPSLRGRIEARHVGILGAEPVGPAAVTLVVDLGGPRSGRLPQDETVEMLGLRVPCLAARAAPELAPALRQFLIGGRLA</sequence>
<feature type="domain" description="HPr kinase/phosphorylase C-terminal" evidence="1">
    <location>
        <begin position="2"/>
        <end position="75"/>
    </location>
</feature>
<dbReference type="CDD" id="cd01918">
    <property type="entry name" value="HprK_C"/>
    <property type="match status" value="1"/>
</dbReference>
<gene>
    <name evidence="2" type="ORF">DRW48_06135</name>
</gene>
<organism evidence="2 3">
    <name type="scientific">Paracoccus suum</name>
    <dbReference type="NCBI Taxonomy" id="2259340"/>
    <lineage>
        <taxon>Bacteria</taxon>
        <taxon>Pseudomonadati</taxon>
        <taxon>Pseudomonadota</taxon>
        <taxon>Alphaproteobacteria</taxon>
        <taxon>Rhodobacterales</taxon>
        <taxon>Paracoccaceae</taxon>
        <taxon>Paracoccus</taxon>
    </lineage>
</organism>
<keyword evidence="2" id="KW-0808">Transferase</keyword>
<dbReference type="KEGG" id="pars:DRW48_06135"/>
<dbReference type="InterPro" id="IPR011104">
    <property type="entry name" value="Hpr_kin/Pase_C"/>
</dbReference>
<evidence type="ECO:0000313" key="2">
    <source>
        <dbReference type="EMBL" id="AXC49319.1"/>
    </source>
</evidence>
<dbReference type="SUPFAM" id="SSF53795">
    <property type="entry name" value="PEP carboxykinase-like"/>
    <property type="match status" value="1"/>
</dbReference>
<keyword evidence="2" id="KW-0418">Kinase</keyword>
<protein>
    <submittedName>
        <fullName evidence="2">Serine kinase</fullName>
    </submittedName>
</protein>
<evidence type="ECO:0000259" key="1">
    <source>
        <dbReference type="Pfam" id="PF07475"/>
    </source>
</evidence>
<reference evidence="3" key="1">
    <citation type="submission" date="2018-07" db="EMBL/GenBank/DDBJ databases">
        <title>Genome sequencing of Paracoccus sp. SC2-6.</title>
        <authorList>
            <person name="Heo J."/>
            <person name="Kim S.-J."/>
            <person name="Kwon S.-W."/>
        </authorList>
    </citation>
    <scope>NUCLEOTIDE SEQUENCE [LARGE SCALE GENOMIC DNA]</scope>
    <source>
        <strain evidence="3">SC2-6</strain>
    </source>
</reference>
<dbReference type="GO" id="GO:0006109">
    <property type="term" value="P:regulation of carbohydrate metabolic process"/>
    <property type="evidence" value="ECO:0007669"/>
    <property type="project" value="InterPro"/>
</dbReference>